<dbReference type="InterPro" id="IPR009027">
    <property type="entry name" value="Ribosomal_bL9/RNase_H1_N"/>
</dbReference>
<keyword evidence="3 7" id="KW-0694">RNA-binding</keyword>
<proteinExistence type="inferred from homology"/>
<dbReference type="RefSeq" id="WP_062193328.1">
    <property type="nucleotide sequence ID" value="NZ_DF967965.1"/>
</dbReference>
<dbReference type="GO" id="GO:1990904">
    <property type="term" value="C:ribonucleoprotein complex"/>
    <property type="evidence" value="ECO:0007669"/>
    <property type="project" value="UniProtKB-KW"/>
</dbReference>
<dbReference type="AlphaFoldDB" id="A0A3D1JHK2"/>
<gene>
    <name evidence="7" type="primary">rplI</name>
    <name evidence="9" type="ORF">DEQ80_05265</name>
</gene>
<organism evidence="9 10">
    <name type="scientific">Anaerolinea thermolimosa</name>
    <dbReference type="NCBI Taxonomy" id="229919"/>
    <lineage>
        <taxon>Bacteria</taxon>
        <taxon>Bacillati</taxon>
        <taxon>Chloroflexota</taxon>
        <taxon>Anaerolineae</taxon>
        <taxon>Anaerolineales</taxon>
        <taxon>Anaerolineaceae</taxon>
        <taxon>Anaerolinea</taxon>
    </lineage>
</organism>
<dbReference type="GO" id="GO:0019843">
    <property type="term" value="F:rRNA binding"/>
    <property type="evidence" value="ECO:0007669"/>
    <property type="project" value="UniProtKB-UniRule"/>
</dbReference>
<keyword evidence="5 7" id="KW-0687">Ribonucleoprotein</keyword>
<keyword evidence="4 7" id="KW-0689">Ribosomal protein</keyword>
<dbReference type="InterPro" id="IPR036935">
    <property type="entry name" value="Ribosomal_bL9_N_sf"/>
</dbReference>
<dbReference type="Gene3D" id="3.10.430.100">
    <property type="entry name" value="Ribosomal protein L9, C-terminal domain"/>
    <property type="match status" value="1"/>
</dbReference>
<dbReference type="GO" id="GO:0003735">
    <property type="term" value="F:structural constituent of ribosome"/>
    <property type="evidence" value="ECO:0007669"/>
    <property type="project" value="InterPro"/>
</dbReference>
<name>A0A3D1JHK2_9CHLR</name>
<dbReference type="InterPro" id="IPR020070">
    <property type="entry name" value="Ribosomal_bL9_N"/>
</dbReference>
<dbReference type="Gene3D" id="3.40.5.10">
    <property type="entry name" value="Ribosomal protein L9, N-terminal domain"/>
    <property type="match status" value="1"/>
</dbReference>
<dbReference type="NCBIfam" id="TIGR00158">
    <property type="entry name" value="L9"/>
    <property type="match status" value="1"/>
</dbReference>
<dbReference type="Pfam" id="PF01281">
    <property type="entry name" value="Ribosomal_L9_N"/>
    <property type="match status" value="1"/>
</dbReference>
<evidence type="ECO:0000313" key="9">
    <source>
        <dbReference type="EMBL" id="HCE17248.1"/>
    </source>
</evidence>
<dbReference type="OrthoDB" id="9788336at2"/>
<evidence type="ECO:0000256" key="1">
    <source>
        <dbReference type="ARBA" id="ARBA00010605"/>
    </source>
</evidence>
<dbReference type="PANTHER" id="PTHR21368">
    <property type="entry name" value="50S RIBOSOMAL PROTEIN L9"/>
    <property type="match status" value="1"/>
</dbReference>
<dbReference type="Pfam" id="PF03948">
    <property type="entry name" value="Ribosomal_L9_C"/>
    <property type="match status" value="1"/>
</dbReference>
<dbReference type="STRING" id="229919.GCA_001050195_02116"/>
<reference evidence="9 10" key="1">
    <citation type="journal article" date="2018" name="Nat. Biotechnol.">
        <title>A standardized bacterial taxonomy based on genome phylogeny substantially revises the tree of life.</title>
        <authorList>
            <person name="Parks D.H."/>
            <person name="Chuvochina M."/>
            <person name="Waite D.W."/>
            <person name="Rinke C."/>
            <person name="Skarshewski A."/>
            <person name="Chaumeil P.A."/>
            <person name="Hugenholtz P."/>
        </authorList>
    </citation>
    <scope>NUCLEOTIDE SEQUENCE [LARGE SCALE GENOMIC DNA]</scope>
    <source>
        <strain evidence="9">UBA8781</strain>
    </source>
</reference>
<accession>A0A3D1JHK2</accession>
<dbReference type="InterPro" id="IPR000244">
    <property type="entry name" value="Ribosomal_bL9"/>
</dbReference>
<dbReference type="InterPro" id="IPR020594">
    <property type="entry name" value="Ribosomal_bL9_bac/chp"/>
</dbReference>
<comment type="function">
    <text evidence="7">Binds to the 23S rRNA.</text>
</comment>
<evidence type="ECO:0000256" key="2">
    <source>
        <dbReference type="ARBA" id="ARBA00022730"/>
    </source>
</evidence>
<dbReference type="SUPFAM" id="SSF55658">
    <property type="entry name" value="L9 N-domain-like"/>
    <property type="match status" value="1"/>
</dbReference>
<comment type="caution">
    <text evidence="9">The sequence shown here is derived from an EMBL/GenBank/DDBJ whole genome shotgun (WGS) entry which is preliminary data.</text>
</comment>
<dbReference type="PROSITE" id="PS00651">
    <property type="entry name" value="RIBOSOMAL_L9"/>
    <property type="match status" value="1"/>
</dbReference>
<comment type="similarity">
    <text evidence="1 7">Belongs to the bacterial ribosomal protein bL9 family.</text>
</comment>
<keyword evidence="2 7" id="KW-0699">rRNA-binding</keyword>
<sequence>MKVLLIKDVYKLGRAGDVKRVADGYGRNYLLPQGLAVLATPGALKQVEAIRARAAAQRAEQNKEMSGLADLLKNVVLTFPARAGETGKLYGSITTAMIAEALSKKVGATISRHQIEAEPIRNLGEFRVLVRLTVDLIPEIRVIVHREGEVVELPSTETPAEDVVAEGDQA</sequence>
<evidence type="ECO:0000256" key="6">
    <source>
        <dbReference type="ARBA" id="ARBA00035292"/>
    </source>
</evidence>
<dbReference type="GO" id="GO:0006412">
    <property type="term" value="P:translation"/>
    <property type="evidence" value="ECO:0007669"/>
    <property type="project" value="UniProtKB-UniRule"/>
</dbReference>
<dbReference type="GO" id="GO:0005840">
    <property type="term" value="C:ribosome"/>
    <property type="evidence" value="ECO:0007669"/>
    <property type="project" value="UniProtKB-KW"/>
</dbReference>
<feature type="domain" description="Ribosomal protein L9" evidence="8">
    <location>
        <begin position="13"/>
        <end position="40"/>
    </location>
</feature>
<dbReference type="FunFam" id="3.40.5.10:FF:000003">
    <property type="entry name" value="50S ribosomal protein L9"/>
    <property type="match status" value="1"/>
</dbReference>
<dbReference type="HAMAP" id="MF_00503">
    <property type="entry name" value="Ribosomal_bL9"/>
    <property type="match status" value="1"/>
</dbReference>
<evidence type="ECO:0000313" key="10">
    <source>
        <dbReference type="Proteomes" id="UP000264141"/>
    </source>
</evidence>
<dbReference type="InterPro" id="IPR020069">
    <property type="entry name" value="Ribosomal_bL9_C"/>
</dbReference>
<evidence type="ECO:0000256" key="5">
    <source>
        <dbReference type="ARBA" id="ARBA00023274"/>
    </source>
</evidence>
<dbReference type="EMBL" id="DPBP01000022">
    <property type="protein sequence ID" value="HCE17248.1"/>
    <property type="molecule type" value="Genomic_DNA"/>
</dbReference>
<dbReference type="Proteomes" id="UP000264141">
    <property type="component" value="Unassembled WGS sequence"/>
</dbReference>
<dbReference type="InterPro" id="IPR036791">
    <property type="entry name" value="Ribosomal_bL9_C_sf"/>
</dbReference>
<evidence type="ECO:0000256" key="4">
    <source>
        <dbReference type="ARBA" id="ARBA00022980"/>
    </source>
</evidence>
<evidence type="ECO:0000256" key="3">
    <source>
        <dbReference type="ARBA" id="ARBA00022884"/>
    </source>
</evidence>
<evidence type="ECO:0000256" key="7">
    <source>
        <dbReference type="HAMAP-Rule" id="MF_00503"/>
    </source>
</evidence>
<dbReference type="SUPFAM" id="SSF55653">
    <property type="entry name" value="Ribosomal protein L9 C-domain"/>
    <property type="match status" value="1"/>
</dbReference>
<protein>
    <recommendedName>
        <fullName evidence="6 7">Large ribosomal subunit protein bL9</fullName>
    </recommendedName>
</protein>
<evidence type="ECO:0000259" key="8">
    <source>
        <dbReference type="PROSITE" id="PS00651"/>
    </source>
</evidence>